<dbReference type="GO" id="GO:0006303">
    <property type="term" value="P:double-strand break repair via nonhomologous end joining"/>
    <property type="evidence" value="ECO:0007669"/>
    <property type="project" value="TreeGrafter"/>
</dbReference>
<dbReference type="GO" id="GO:0031297">
    <property type="term" value="P:replication fork processing"/>
    <property type="evidence" value="ECO:0007669"/>
    <property type="project" value="TreeGrafter"/>
</dbReference>
<dbReference type="PANTHER" id="PTHR46060:SF2">
    <property type="entry name" value="HISTONE-LYSINE N-METHYLTRANSFERASE SETMAR"/>
    <property type="match status" value="1"/>
</dbReference>
<dbReference type="GO" id="GO:0044774">
    <property type="term" value="P:mitotic DNA integrity checkpoint signaling"/>
    <property type="evidence" value="ECO:0007669"/>
    <property type="project" value="TreeGrafter"/>
</dbReference>
<dbReference type="Gene3D" id="1.10.10.10">
    <property type="entry name" value="Winged helix-like DNA-binding domain superfamily/Winged helix DNA-binding domain"/>
    <property type="match status" value="1"/>
</dbReference>
<dbReference type="GO" id="GO:0003697">
    <property type="term" value="F:single-stranded DNA binding"/>
    <property type="evidence" value="ECO:0007669"/>
    <property type="project" value="TreeGrafter"/>
</dbReference>
<sequence>MMKFDDSYLRHVLLFLYRQGKTVAGAHRQICSLYGSNATGESTCHKWFSTFKEPDFHLDDMKDKPKPGPVKKMPDDELEALLNEDPGQTEWDLAMQLGVNQSTISRRLKELGYVSKEGKYVTHVLTQHNMLQRATIAASLYSRQRKKSFLHKIVTEDKTPIFFENPEPQHYWFKPGQPAPHTLKPGKQRKKASLCV</sequence>
<feature type="compositionally biased region" description="Basic residues" evidence="1">
    <location>
        <begin position="184"/>
        <end position="196"/>
    </location>
</feature>
<dbReference type="GO" id="GO:0042800">
    <property type="term" value="F:histone H3K4 methyltransferase activity"/>
    <property type="evidence" value="ECO:0007669"/>
    <property type="project" value="TreeGrafter"/>
</dbReference>
<dbReference type="GO" id="GO:0035861">
    <property type="term" value="C:site of double-strand break"/>
    <property type="evidence" value="ECO:0007669"/>
    <property type="project" value="TreeGrafter"/>
</dbReference>
<dbReference type="GO" id="GO:0000729">
    <property type="term" value="P:DNA double-strand break processing"/>
    <property type="evidence" value="ECO:0007669"/>
    <property type="project" value="TreeGrafter"/>
</dbReference>
<dbReference type="GO" id="GO:0015074">
    <property type="term" value="P:DNA integration"/>
    <property type="evidence" value="ECO:0007669"/>
    <property type="project" value="TreeGrafter"/>
</dbReference>
<evidence type="ECO:0000256" key="1">
    <source>
        <dbReference type="SAM" id="MobiDB-lite"/>
    </source>
</evidence>
<dbReference type="GO" id="GO:0003690">
    <property type="term" value="F:double-stranded DNA binding"/>
    <property type="evidence" value="ECO:0007669"/>
    <property type="project" value="TreeGrafter"/>
</dbReference>
<reference evidence="4" key="1">
    <citation type="submission" date="2022-11" db="UniProtKB">
        <authorList>
            <consortium name="WormBaseParasite"/>
        </authorList>
    </citation>
    <scope>IDENTIFICATION</scope>
</reference>
<dbReference type="InterPro" id="IPR036397">
    <property type="entry name" value="RNaseH_sf"/>
</dbReference>
<organism evidence="3 4">
    <name type="scientific">Acrobeloides nanus</name>
    <dbReference type="NCBI Taxonomy" id="290746"/>
    <lineage>
        <taxon>Eukaryota</taxon>
        <taxon>Metazoa</taxon>
        <taxon>Ecdysozoa</taxon>
        <taxon>Nematoda</taxon>
        <taxon>Chromadorea</taxon>
        <taxon>Rhabditida</taxon>
        <taxon>Tylenchina</taxon>
        <taxon>Cephalobomorpha</taxon>
        <taxon>Cephaloboidea</taxon>
        <taxon>Cephalobidae</taxon>
        <taxon>Acrobeloides</taxon>
    </lineage>
</organism>
<dbReference type="InterPro" id="IPR052709">
    <property type="entry name" value="Transposase-MT_Hybrid"/>
</dbReference>
<dbReference type="GO" id="GO:0044547">
    <property type="term" value="F:DNA topoisomerase binding"/>
    <property type="evidence" value="ECO:0007669"/>
    <property type="project" value="TreeGrafter"/>
</dbReference>
<evidence type="ECO:0000259" key="2">
    <source>
        <dbReference type="Pfam" id="PF17906"/>
    </source>
</evidence>
<dbReference type="Gene3D" id="1.10.10.1450">
    <property type="match status" value="1"/>
</dbReference>
<dbReference type="Proteomes" id="UP000887540">
    <property type="component" value="Unplaced"/>
</dbReference>
<evidence type="ECO:0000313" key="4">
    <source>
        <dbReference type="WBParaSite" id="ACRNAN_scaffold16529.g24111.t1"/>
    </source>
</evidence>
<dbReference type="GO" id="GO:0046975">
    <property type="term" value="F:histone H3K36 methyltransferase activity"/>
    <property type="evidence" value="ECO:0007669"/>
    <property type="project" value="TreeGrafter"/>
</dbReference>
<dbReference type="Gene3D" id="3.30.420.10">
    <property type="entry name" value="Ribonuclease H-like superfamily/Ribonuclease H"/>
    <property type="match status" value="1"/>
</dbReference>
<proteinExistence type="predicted"/>
<feature type="region of interest" description="Disordered" evidence="1">
    <location>
        <begin position="175"/>
        <end position="196"/>
    </location>
</feature>
<dbReference type="GO" id="GO:0000793">
    <property type="term" value="C:condensed chromosome"/>
    <property type="evidence" value="ECO:0007669"/>
    <property type="project" value="TreeGrafter"/>
</dbReference>
<evidence type="ECO:0000313" key="3">
    <source>
        <dbReference type="Proteomes" id="UP000887540"/>
    </source>
</evidence>
<accession>A0A914D0J7</accession>
<protein>
    <submittedName>
        <fullName evidence="4">Mos1 transposase HTH domain-containing protein</fullName>
    </submittedName>
</protein>
<dbReference type="WBParaSite" id="ACRNAN_scaffold16529.g24111.t1">
    <property type="protein sequence ID" value="ACRNAN_scaffold16529.g24111.t1"/>
    <property type="gene ID" value="ACRNAN_scaffold16529.g24111"/>
</dbReference>
<dbReference type="AlphaFoldDB" id="A0A914D0J7"/>
<dbReference type="GO" id="GO:0000014">
    <property type="term" value="F:single-stranded DNA endodeoxyribonuclease activity"/>
    <property type="evidence" value="ECO:0007669"/>
    <property type="project" value="TreeGrafter"/>
</dbReference>
<feature type="domain" description="Mos1 transposase HTH" evidence="2">
    <location>
        <begin position="8"/>
        <end position="53"/>
    </location>
</feature>
<keyword evidence="3" id="KW-1185">Reference proteome</keyword>
<dbReference type="GO" id="GO:0005634">
    <property type="term" value="C:nucleus"/>
    <property type="evidence" value="ECO:0007669"/>
    <property type="project" value="TreeGrafter"/>
</dbReference>
<name>A0A914D0J7_9BILA</name>
<dbReference type="InterPro" id="IPR041426">
    <property type="entry name" value="Mos1_HTH"/>
</dbReference>
<dbReference type="InterPro" id="IPR036388">
    <property type="entry name" value="WH-like_DNA-bd_sf"/>
</dbReference>
<dbReference type="Pfam" id="PF17906">
    <property type="entry name" value="HTH_48"/>
    <property type="match status" value="1"/>
</dbReference>
<dbReference type="PANTHER" id="PTHR46060">
    <property type="entry name" value="MARINER MOS1 TRANSPOSASE-LIKE PROTEIN"/>
    <property type="match status" value="1"/>
</dbReference>